<organism evidence="2">
    <name type="scientific">marine metagenome</name>
    <dbReference type="NCBI Taxonomy" id="408172"/>
    <lineage>
        <taxon>unclassified sequences</taxon>
        <taxon>metagenomes</taxon>
        <taxon>ecological metagenomes</taxon>
    </lineage>
</organism>
<keyword evidence="1" id="KW-1133">Transmembrane helix</keyword>
<evidence type="ECO:0008006" key="3">
    <source>
        <dbReference type="Google" id="ProtNLM"/>
    </source>
</evidence>
<reference evidence="2" key="1">
    <citation type="submission" date="2018-05" db="EMBL/GenBank/DDBJ databases">
        <authorList>
            <person name="Lanie J.A."/>
            <person name="Ng W.-L."/>
            <person name="Kazmierczak K.M."/>
            <person name="Andrzejewski T.M."/>
            <person name="Davidsen T.M."/>
            <person name="Wayne K.J."/>
            <person name="Tettelin H."/>
            <person name="Glass J.I."/>
            <person name="Rusch D."/>
            <person name="Podicherti R."/>
            <person name="Tsui H.-C.T."/>
            <person name="Winkler M.E."/>
        </authorList>
    </citation>
    <scope>NUCLEOTIDE SEQUENCE</scope>
</reference>
<protein>
    <recommendedName>
        <fullName evidence="3">Lipoprotein</fullName>
    </recommendedName>
</protein>
<accession>A0A382M2T9</accession>
<gene>
    <name evidence="2" type="ORF">METZ01_LOCUS294851</name>
</gene>
<name>A0A382M2T9_9ZZZZ</name>
<feature type="transmembrane region" description="Helical" evidence="1">
    <location>
        <begin position="7"/>
        <end position="29"/>
    </location>
</feature>
<keyword evidence="1" id="KW-0812">Transmembrane</keyword>
<keyword evidence="1" id="KW-0472">Membrane</keyword>
<dbReference type="EMBL" id="UINC01090236">
    <property type="protein sequence ID" value="SVC41997.1"/>
    <property type="molecule type" value="Genomic_DNA"/>
</dbReference>
<evidence type="ECO:0000313" key="2">
    <source>
        <dbReference type="EMBL" id="SVC41997.1"/>
    </source>
</evidence>
<sequence length="293" mass="34512">MKKKLILIRYVIISLLLIISFSSCSFLKFQSSAINIIENDWSGKEVMFADVSDEILKKTNINRSWSPVKRKRTKSYYKFQKVKATVVGDYTTDGSRYLVIELKRRKQYKRKRTPWEIKNNSLPNHIYLFSDFEAAKAMVGTDIWLNDVNDFRSFFSYAQKSFNRFAKVKVIDVFPYQNGGKDRPLWLIVKSMDGRRGNVRYNGTQKILGLQNYYFIEDPLPKYWGQEIIALVRNRDLELGMNEKQVRVSRGNPDIINNTSSRHGVGQQWIYGDSLRKKTYMYFEYGKLSFIQD</sequence>
<evidence type="ECO:0000256" key="1">
    <source>
        <dbReference type="SAM" id="Phobius"/>
    </source>
</evidence>
<dbReference type="PROSITE" id="PS51257">
    <property type="entry name" value="PROKAR_LIPOPROTEIN"/>
    <property type="match status" value="1"/>
</dbReference>
<proteinExistence type="predicted"/>
<dbReference type="AlphaFoldDB" id="A0A382M2T9"/>